<dbReference type="PANTHER" id="PTHR36108">
    <property type="entry name" value="COLOSSIN-B-RELATED"/>
    <property type="match status" value="1"/>
</dbReference>
<evidence type="ECO:0000313" key="7">
    <source>
        <dbReference type="EMBL" id="MBC1374199.1"/>
    </source>
</evidence>
<evidence type="ECO:0000313" key="8">
    <source>
        <dbReference type="Proteomes" id="UP000518829"/>
    </source>
</evidence>
<organism evidence="7 8">
    <name type="scientific">Listeria farberi</name>
    <dbReference type="NCBI Taxonomy" id="2713500"/>
    <lineage>
        <taxon>Bacteria</taxon>
        <taxon>Bacillati</taxon>
        <taxon>Bacillota</taxon>
        <taxon>Bacilli</taxon>
        <taxon>Bacillales</taxon>
        <taxon>Listeriaceae</taxon>
        <taxon>Listeria</taxon>
    </lineage>
</organism>
<feature type="domain" description="SpaA-like prealbumin fold" evidence="6">
    <location>
        <begin position="392"/>
        <end position="478"/>
    </location>
</feature>
<keyword evidence="2" id="KW-0964">Secreted</keyword>
<keyword evidence="4" id="KW-0812">Transmembrane</keyword>
<dbReference type="Gene3D" id="2.60.40.10">
    <property type="entry name" value="Immunoglobulins"/>
    <property type="match status" value="5"/>
</dbReference>
<evidence type="ECO:0000259" key="6">
    <source>
        <dbReference type="Pfam" id="PF17802"/>
    </source>
</evidence>
<dbReference type="Pfam" id="PF08341">
    <property type="entry name" value="TED"/>
    <property type="match status" value="1"/>
</dbReference>
<dbReference type="InterPro" id="IPR041033">
    <property type="entry name" value="SpaA_PFL_dom_1"/>
</dbReference>
<gene>
    <name evidence="7" type="ORF">HB839_01525</name>
</gene>
<sequence length="799" mass="87782">MKIVLKKIIEFERIDRMQVIKKKRMFAITSIVMLLISMIIPTLVNAVVFKPVKNTIRSYAYDNSVKKYLRTEQVKSASGAYSYCLDPHRRSPNGENLGDGTKLSDKVYRAYINGYPYKSPASLGVSDVAKAHYATQMAVWVADGKIKASNITKWSDASVKKAYDKIMKEVNSGKATQNMSLNISTKTSPASISGSFYYSGYYTVTGINTDTVSYTVTMNKQPAGTVVEKSGNKFRFKIPKSVAAKASGSFSATVKMTGTGKVTKKNTAKSTAYQNMVTMEKQSKVTSVSVTTNWSGIVGSVKLIKTDDDKNVLKGAIFGLYDSSNKLLQKATTNEKGEISFTKIPFGSGYYVKEISPPHGYVGSSQKHQVSITTANQIINLTAVNEKITSGLVIEKLDEDTKEPLENVKFGIFKEDGTLVSEIITNASGKAYINNLVFGKYIAKENGVLTGYKDEGVEFEFEVTQDNQIITKAVTNKKIKGGFELIKTGSDGKFLKDVEFKLFTKEGKELSTFKTDENGKYQQDGLNYGEYYIIETGKVPGYTLNSKKFAINIKTDGEIISVPIVNEQVKASVKLIKKDAKDARLLKGVKFILMDSNSKEIGEYETDIKGEINVSNLVVGQYSFVEKEALAGYVKQDSAYLFLVKDSDNGKTIIVNAENTKATGSIKVKKVDSKDEKVFLEEAEFTLKNSDGKLVAKATTNKKGEITFENLILGDYQLTETKAPAGYERTEGNYKTSITSNGDVKTITVKNKKIVEKVAKSIPATGDGLNSGMVLGGSILVFAALFYLIGSIYLKRKNV</sequence>
<keyword evidence="4" id="KW-1133">Transmembrane helix</keyword>
<reference evidence="7 8" key="1">
    <citation type="submission" date="2020-03" db="EMBL/GenBank/DDBJ databases">
        <title>Soil Listeria distribution.</title>
        <authorList>
            <person name="Liao J."/>
            <person name="Wiedmann M."/>
        </authorList>
    </citation>
    <scope>NUCLEOTIDE SEQUENCE [LARGE SCALE GENOMIC DNA]</scope>
    <source>
        <strain evidence="7 8">FSL L7-1699</strain>
    </source>
</reference>
<feature type="domain" description="SpaA-like prealbumin fold" evidence="6">
    <location>
        <begin position="664"/>
        <end position="753"/>
    </location>
</feature>
<accession>A0ABR6SIY1</accession>
<protein>
    <submittedName>
        <fullName evidence="7">Cys-Gln thioester bond-forming surface protein</fullName>
    </submittedName>
</protein>
<evidence type="ECO:0000256" key="4">
    <source>
        <dbReference type="SAM" id="Phobius"/>
    </source>
</evidence>
<keyword evidence="8" id="KW-1185">Reference proteome</keyword>
<keyword evidence="4" id="KW-0472">Membrane</keyword>
<feature type="domain" description="SpaA-like prealbumin fold" evidence="6">
    <location>
        <begin position="482"/>
        <end position="567"/>
    </location>
</feature>
<comment type="similarity">
    <text evidence="1">Belongs to the serine-aspartate repeat-containing protein (SDr) family.</text>
</comment>
<keyword evidence="3" id="KW-0732">Signal</keyword>
<proteinExistence type="inferred from homology"/>
<dbReference type="InterPro" id="IPR013552">
    <property type="entry name" value="Thioester_dom"/>
</dbReference>
<dbReference type="EMBL" id="JAARPH010000001">
    <property type="protein sequence ID" value="MBC1374199.1"/>
    <property type="molecule type" value="Genomic_DNA"/>
</dbReference>
<dbReference type="RefSeq" id="WP_185318749.1">
    <property type="nucleotide sequence ID" value="NZ_JAARPH010000001.1"/>
</dbReference>
<dbReference type="Pfam" id="PF17802">
    <property type="entry name" value="SpaA"/>
    <property type="match status" value="5"/>
</dbReference>
<feature type="domain" description="Thioester" evidence="5">
    <location>
        <begin position="82"/>
        <end position="172"/>
    </location>
</feature>
<dbReference type="PANTHER" id="PTHR36108:SF13">
    <property type="entry name" value="COLOSSIN-B-RELATED"/>
    <property type="match status" value="1"/>
</dbReference>
<dbReference type="InterPro" id="IPR013783">
    <property type="entry name" value="Ig-like_fold"/>
</dbReference>
<name>A0ABR6SIY1_9LIST</name>
<evidence type="ECO:0000256" key="3">
    <source>
        <dbReference type="ARBA" id="ARBA00022729"/>
    </source>
</evidence>
<feature type="transmembrane region" description="Helical" evidence="4">
    <location>
        <begin position="773"/>
        <end position="794"/>
    </location>
</feature>
<feature type="domain" description="SpaA-like prealbumin fold" evidence="6">
    <location>
        <begin position="572"/>
        <end position="660"/>
    </location>
</feature>
<feature type="domain" description="SpaA-like prealbumin fold" evidence="6">
    <location>
        <begin position="299"/>
        <end position="387"/>
    </location>
</feature>
<dbReference type="SUPFAM" id="SSF49478">
    <property type="entry name" value="Cna protein B-type domain"/>
    <property type="match status" value="4"/>
</dbReference>
<comment type="caution">
    <text evidence="7">The sequence shown here is derived from an EMBL/GenBank/DDBJ whole genome shotgun (WGS) entry which is preliminary data.</text>
</comment>
<dbReference type="Proteomes" id="UP000518829">
    <property type="component" value="Unassembled WGS sequence"/>
</dbReference>
<evidence type="ECO:0000259" key="5">
    <source>
        <dbReference type="Pfam" id="PF08341"/>
    </source>
</evidence>
<evidence type="ECO:0000256" key="1">
    <source>
        <dbReference type="ARBA" id="ARBA00007257"/>
    </source>
</evidence>
<evidence type="ECO:0000256" key="2">
    <source>
        <dbReference type="ARBA" id="ARBA00022525"/>
    </source>
</evidence>